<feature type="region of interest" description="Disordered" evidence="1">
    <location>
        <begin position="1"/>
        <end position="20"/>
    </location>
</feature>
<feature type="transmembrane region" description="Helical" evidence="2">
    <location>
        <begin position="55"/>
        <end position="72"/>
    </location>
</feature>
<keyword evidence="2" id="KW-1133">Transmembrane helix</keyword>
<sequence>MLSDPRVAGRGLPCSRMPPAPPPPSFADGHFVKRLFMVLGVVMAGLAAYQLAHVLMLVFASVLVAVLLTALADGVERVTRLPRAAAMAVAVLALLAGMVGFGVLFAQQLYCQLADVVDLLPGAVSNLGDRLGFEWDLSADAVRSVVERSTSGTTLGHALGYGSTFVSVLTDLSSCWWAASTWRPTRACTFTVWTGCCRRRAASPFCAPCTTPATPCGCG</sequence>
<keyword evidence="4" id="KW-1185">Reference proteome</keyword>
<comment type="caution">
    <text evidence="3">The sequence shown here is derived from an EMBL/GenBank/DDBJ whole genome shotgun (WGS) entry which is preliminary data.</text>
</comment>
<evidence type="ECO:0000256" key="1">
    <source>
        <dbReference type="SAM" id="MobiDB-lite"/>
    </source>
</evidence>
<dbReference type="EMBL" id="JACCKX010000001">
    <property type="protein sequence ID" value="NZA02845.1"/>
    <property type="molecule type" value="Genomic_DNA"/>
</dbReference>
<evidence type="ECO:0000313" key="3">
    <source>
        <dbReference type="EMBL" id="NZA02845.1"/>
    </source>
</evidence>
<reference evidence="3 4" key="1">
    <citation type="submission" date="2020-07" db="EMBL/GenBank/DDBJ databases">
        <authorList>
            <person name="Maaloum M."/>
        </authorList>
    </citation>
    <scope>NUCLEOTIDE SEQUENCE [LARGE SCALE GENOMIC DNA]</scope>
    <source>
        <strain evidence="3 4">GCS-AN-3</strain>
    </source>
</reference>
<keyword evidence="2" id="KW-0472">Membrane</keyword>
<dbReference type="RefSeq" id="WP_180551134.1">
    <property type="nucleotide sequence ID" value="NZ_JACCKX010000001.1"/>
</dbReference>
<keyword evidence="2" id="KW-0812">Transmembrane</keyword>
<protein>
    <submittedName>
        <fullName evidence="3">AI-2E family transporter</fullName>
    </submittedName>
</protein>
<proteinExistence type="predicted"/>
<evidence type="ECO:0000256" key="2">
    <source>
        <dbReference type="SAM" id="Phobius"/>
    </source>
</evidence>
<name>A0A853IUD3_9BURK</name>
<feature type="transmembrane region" description="Helical" evidence="2">
    <location>
        <begin position="84"/>
        <end position="106"/>
    </location>
</feature>
<evidence type="ECO:0000313" key="4">
    <source>
        <dbReference type="Proteomes" id="UP000589716"/>
    </source>
</evidence>
<accession>A0A853IUD3</accession>
<dbReference type="AlphaFoldDB" id="A0A853IUD3"/>
<organism evidence="3 4">
    <name type="scientific">Ottowia beijingensis</name>
    <dbReference type="NCBI Taxonomy" id="1207057"/>
    <lineage>
        <taxon>Bacteria</taxon>
        <taxon>Pseudomonadati</taxon>
        <taxon>Pseudomonadota</taxon>
        <taxon>Betaproteobacteria</taxon>
        <taxon>Burkholderiales</taxon>
        <taxon>Comamonadaceae</taxon>
        <taxon>Ottowia</taxon>
    </lineage>
</organism>
<gene>
    <name evidence="3" type="ORF">H0I39_15875</name>
</gene>
<dbReference type="Proteomes" id="UP000589716">
    <property type="component" value="Unassembled WGS sequence"/>
</dbReference>